<dbReference type="InterPro" id="IPR036236">
    <property type="entry name" value="Znf_C2H2_sf"/>
</dbReference>
<keyword evidence="5" id="KW-0862">Zinc</keyword>
<evidence type="ECO:0000313" key="11">
    <source>
        <dbReference type="EMBL" id="CAI9743882.1"/>
    </source>
</evidence>
<accession>A0AA36C1N7</accession>
<comment type="subcellular location">
    <subcellularLocation>
        <location evidence="1">Nucleus</location>
    </subcellularLocation>
</comment>
<feature type="domain" description="C2H2-type" evidence="10">
    <location>
        <begin position="24"/>
        <end position="51"/>
    </location>
</feature>
<evidence type="ECO:0000256" key="7">
    <source>
        <dbReference type="ARBA" id="ARBA00023163"/>
    </source>
</evidence>
<evidence type="ECO:0000313" key="12">
    <source>
        <dbReference type="Proteomes" id="UP001162480"/>
    </source>
</evidence>
<evidence type="ECO:0000259" key="10">
    <source>
        <dbReference type="PROSITE" id="PS50157"/>
    </source>
</evidence>
<keyword evidence="7" id="KW-0804">Transcription</keyword>
<organism evidence="11 12">
    <name type="scientific">Octopus vulgaris</name>
    <name type="common">Common octopus</name>
    <dbReference type="NCBI Taxonomy" id="6645"/>
    <lineage>
        <taxon>Eukaryota</taxon>
        <taxon>Metazoa</taxon>
        <taxon>Spiralia</taxon>
        <taxon>Lophotrochozoa</taxon>
        <taxon>Mollusca</taxon>
        <taxon>Cephalopoda</taxon>
        <taxon>Coleoidea</taxon>
        <taxon>Octopodiformes</taxon>
        <taxon>Octopoda</taxon>
        <taxon>Incirrata</taxon>
        <taxon>Octopodidae</taxon>
        <taxon>Octopus</taxon>
    </lineage>
</organism>
<dbReference type="SUPFAM" id="SSF57667">
    <property type="entry name" value="beta-beta-alpha zinc fingers"/>
    <property type="match status" value="1"/>
</dbReference>
<gene>
    <name evidence="11" type="ORF">OCTVUL_1B011790</name>
</gene>
<dbReference type="InterPro" id="IPR013087">
    <property type="entry name" value="Znf_C2H2_type"/>
</dbReference>
<dbReference type="Proteomes" id="UP001162480">
    <property type="component" value="Chromosome 29"/>
</dbReference>
<dbReference type="Pfam" id="PF00096">
    <property type="entry name" value="zf-C2H2"/>
    <property type="match status" value="1"/>
</dbReference>
<keyword evidence="4 9" id="KW-0863">Zinc-finger</keyword>
<sequence>MRNYYLIMNNLRKPNKPDSGERPYHCNICGKSFTEERVLTKHKCIDTGEKPHHCGVCGKSFSQSGLFGFIYIS</sequence>
<dbReference type="GO" id="GO:0005634">
    <property type="term" value="C:nucleus"/>
    <property type="evidence" value="ECO:0007669"/>
    <property type="project" value="UniProtKB-SubCell"/>
</dbReference>
<name>A0AA36C1N7_OCTVU</name>
<dbReference type="PANTHER" id="PTHR23226">
    <property type="entry name" value="ZINC FINGER AND SCAN DOMAIN-CONTAINING"/>
    <property type="match status" value="1"/>
</dbReference>
<keyword evidence="3" id="KW-0677">Repeat</keyword>
<dbReference type="PROSITE" id="PS50157">
    <property type="entry name" value="ZINC_FINGER_C2H2_2"/>
    <property type="match status" value="1"/>
</dbReference>
<evidence type="ECO:0000256" key="2">
    <source>
        <dbReference type="ARBA" id="ARBA00022723"/>
    </source>
</evidence>
<protein>
    <submittedName>
        <fullName evidence="11">Finger 239-like</fullName>
    </submittedName>
</protein>
<evidence type="ECO:0000256" key="6">
    <source>
        <dbReference type="ARBA" id="ARBA00023015"/>
    </source>
</evidence>
<keyword evidence="2" id="KW-0479">Metal-binding</keyword>
<dbReference type="GO" id="GO:0000981">
    <property type="term" value="F:DNA-binding transcription factor activity, RNA polymerase II-specific"/>
    <property type="evidence" value="ECO:0007669"/>
    <property type="project" value="TreeGrafter"/>
</dbReference>
<dbReference type="PANTHER" id="PTHR23226:SF416">
    <property type="entry name" value="FI01424P"/>
    <property type="match status" value="1"/>
</dbReference>
<dbReference type="AlphaFoldDB" id="A0AA36C1N7"/>
<reference evidence="11" key="1">
    <citation type="submission" date="2023-08" db="EMBL/GenBank/DDBJ databases">
        <authorList>
            <person name="Alioto T."/>
            <person name="Alioto T."/>
            <person name="Gomez Garrido J."/>
        </authorList>
    </citation>
    <scope>NUCLEOTIDE SEQUENCE</scope>
</reference>
<evidence type="ECO:0000256" key="8">
    <source>
        <dbReference type="ARBA" id="ARBA00023242"/>
    </source>
</evidence>
<dbReference type="EMBL" id="OX597842">
    <property type="protein sequence ID" value="CAI9743882.1"/>
    <property type="molecule type" value="Genomic_DNA"/>
</dbReference>
<proteinExistence type="predicted"/>
<dbReference type="GO" id="GO:0008270">
    <property type="term" value="F:zinc ion binding"/>
    <property type="evidence" value="ECO:0007669"/>
    <property type="project" value="UniProtKB-KW"/>
</dbReference>
<evidence type="ECO:0000256" key="9">
    <source>
        <dbReference type="PROSITE-ProRule" id="PRU00042"/>
    </source>
</evidence>
<dbReference type="GO" id="GO:0000978">
    <property type="term" value="F:RNA polymerase II cis-regulatory region sequence-specific DNA binding"/>
    <property type="evidence" value="ECO:0007669"/>
    <property type="project" value="TreeGrafter"/>
</dbReference>
<keyword evidence="6" id="KW-0805">Transcription regulation</keyword>
<dbReference type="Gene3D" id="3.30.160.60">
    <property type="entry name" value="Classic Zinc Finger"/>
    <property type="match status" value="2"/>
</dbReference>
<dbReference type="FunFam" id="3.30.160.60:FF:000688">
    <property type="entry name" value="zinc finger protein 197 isoform X1"/>
    <property type="match status" value="1"/>
</dbReference>
<evidence type="ECO:0000256" key="1">
    <source>
        <dbReference type="ARBA" id="ARBA00004123"/>
    </source>
</evidence>
<evidence type="ECO:0000256" key="5">
    <source>
        <dbReference type="ARBA" id="ARBA00022833"/>
    </source>
</evidence>
<evidence type="ECO:0000256" key="4">
    <source>
        <dbReference type="ARBA" id="ARBA00022771"/>
    </source>
</evidence>
<evidence type="ECO:0000256" key="3">
    <source>
        <dbReference type="ARBA" id="ARBA00022737"/>
    </source>
</evidence>
<keyword evidence="8" id="KW-0539">Nucleus</keyword>
<dbReference type="FunFam" id="3.30.160.60:FF:001289">
    <property type="entry name" value="Zinc finger protein 574"/>
    <property type="match status" value="1"/>
</dbReference>
<keyword evidence="12" id="KW-1185">Reference proteome</keyword>